<protein>
    <submittedName>
        <fullName evidence="2">Uncharacterized protein</fullName>
    </submittedName>
</protein>
<reference evidence="2 3" key="1">
    <citation type="submission" date="2023-09" db="EMBL/GenBank/DDBJ databases">
        <title>Complete-Gapless Cercospora beticola genome.</title>
        <authorList>
            <person name="Wyatt N.A."/>
            <person name="Spanner R.E."/>
            <person name="Bolton M.D."/>
        </authorList>
    </citation>
    <scope>NUCLEOTIDE SEQUENCE [LARGE SCALE GENOMIC DNA]</scope>
    <source>
        <strain evidence="2">Cb09-40</strain>
    </source>
</reference>
<evidence type="ECO:0000313" key="3">
    <source>
        <dbReference type="Proteomes" id="UP001302367"/>
    </source>
</evidence>
<dbReference type="PANTHER" id="PTHR42085:SF1">
    <property type="entry name" value="F-BOX DOMAIN-CONTAINING PROTEIN"/>
    <property type="match status" value="1"/>
</dbReference>
<gene>
    <name evidence="2" type="ORF">RHO25_005492</name>
</gene>
<proteinExistence type="predicted"/>
<dbReference type="EMBL" id="CP134186">
    <property type="protein sequence ID" value="WPB00872.1"/>
    <property type="molecule type" value="Genomic_DNA"/>
</dbReference>
<sequence length="312" mass="36543">MASEAHTEETRDPSPSPFLFLSAELRLQIYHHLVIEDHPFLIGRCQEQTKKKYRKQRSTLKAASPRDLLCSRRLKHPLPMRDDSKDYRPVQPPITRVSRLIRKESLPIFYAENEFWLIHNEFSPRKETDPLFLDINSPYYKAQGSLYPPAFDPSSPWPPSLDSPPSTQPTTSSSSSSTPPQTQPYRAFSHWLFQTPPSLINQIQSLSLCGYGLDWPNRYMISLNLKNRQVLEVKQYTTYGDETWFGVRPEFRGEVQEVLDEEQKKGKDAFGTLEVLLRRLDWMFEIMEWQEDGIPEGYEEDRPLGEGWEFEW</sequence>
<feature type="region of interest" description="Disordered" evidence="1">
    <location>
        <begin position="153"/>
        <end position="182"/>
    </location>
</feature>
<dbReference type="PANTHER" id="PTHR42085">
    <property type="entry name" value="F-BOX DOMAIN-CONTAINING PROTEIN"/>
    <property type="match status" value="1"/>
</dbReference>
<evidence type="ECO:0000256" key="1">
    <source>
        <dbReference type="SAM" id="MobiDB-lite"/>
    </source>
</evidence>
<organism evidence="2 3">
    <name type="scientific">Cercospora beticola</name>
    <name type="common">Sugarbeet leaf spot fungus</name>
    <dbReference type="NCBI Taxonomy" id="122368"/>
    <lineage>
        <taxon>Eukaryota</taxon>
        <taxon>Fungi</taxon>
        <taxon>Dikarya</taxon>
        <taxon>Ascomycota</taxon>
        <taxon>Pezizomycotina</taxon>
        <taxon>Dothideomycetes</taxon>
        <taxon>Dothideomycetidae</taxon>
        <taxon>Mycosphaerellales</taxon>
        <taxon>Mycosphaerellaceae</taxon>
        <taxon>Cercospora</taxon>
    </lineage>
</organism>
<evidence type="ECO:0000313" key="2">
    <source>
        <dbReference type="EMBL" id="WPB00872.1"/>
    </source>
</evidence>
<feature type="compositionally biased region" description="Low complexity" evidence="1">
    <location>
        <begin position="163"/>
        <end position="182"/>
    </location>
</feature>
<accession>A0ABZ0NN17</accession>
<dbReference type="Proteomes" id="UP001302367">
    <property type="component" value="Chromosome 3"/>
</dbReference>
<keyword evidence="3" id="KW-1185">Reference proteome</keyword>
<dbReference type="RefSeq" id="XP_065458723.1">
    <property type="nucleotide sequence ID" value="XM_065602651.1"/>
</dbReference>
<dbReference type="InterPro" id="IPR038883">
    <property type="entry name" value="AN11006-like"/>
</dbReference>
<name>A0ABZ0NN17_CERBT</name>
<dbReference type="GeneID" id="90644145"/>